<keyword evidence="1" id="KW-0812">Transmembrane</keyword>
<accession>A0A0G1NC66</accession>
<dbReference type="EMBL" id="LCJQ01000005">
    <property type="protein sequence ID" value="KKT81794.1"/>
    <property type="molecule type" value="Genomic_DNA"/>
</dbReference>
<keyword evidence="1" id="KW-1133">Transmembrane helix</keyword>
<feature type="transmembrane region" description="Helical" evidence="1">
    <location>
        <begin position="75"/>
        <end position="95"/>
    </location>
</feature>
<gene>
    <name evidence="2" type="ORF">UW78_C0005G0013</name>
</gene>
<sequence>MLIQIIVFLIVLGIVLYIKHGGKIPTPGFGGVGPKLLSSLKRSGQVNTTFLFILFLLTLSYAIGKREDWMDALRWWWNSKIFLPSLLAVIGVILFVDAKWRKKIDRVLIFTISAMIIFSLLAATPATKDLFKGGGDKNKPAKKVSAPRAPQNAPVEVQKTRKETILAEYGAFKEVSLPPTEKLINIRWDFPSRYNGRCLAVIVHEARPDGEVFPCESPVRGLLRVRRVGFSSEDKLEGVPVTVEITYLEAT</sequence>
<organism evidence="2 3">
    <name type="scientific">Candidatus Azambacteria bacterium GW2011_GWA1_44_9</name>
    <dbReference type="NCBI Taxonomy" id="1618610"/>
    <lineage>
        <taxon>Bacteria</taxon>
        <taxon>Candidatus Azamiibacteriota</taxon>
    </lineage>
</organism>
<dbReference type="Proteomes" id="UP000034595">
    <property type="component" value="Unassembled WGS sequence"/>
</dbReference>
<comment type="caution">
    <text evidence="2">The sequence shown here is derived from an EMBL/GenBank/DDBJ whole genome shotgun (WGS) entry which is preliminary data.</text>
</comment>
<evidence type="ECO:0000313" key="3">
    <source>
        <dbReference type="Proteomes" id="UP000034595"/>
    </source>
</evidence>
<evidence type="ECO:0000256" key="1">
    <source>
        <dbReference type="SAM" id="Phobius"/>
    </source>
</evidence>
<feature type="transmembrane region" description="Helical" evidence="1">
    <location>
        <begin position="45"/>
        <end position="63"/>
    </location>
</feature>
<dbReference type="AlphaFoldDB" id="A0A0G1NC66"/>
<dbReference type="PATRIC" id="fig|1618610.3.peg.214"/>
<protein>
    <submittedName>
        <fullName evidence="2">Uncharacterized protein</fullName>
    </submittedName>
</protein>
<keyword evidence="1" id="KW-0472">Membrane</keyword>
<reference evidence="2 3" key="1">
    <citation type="journal article" date="2015" name="Nature">
        <title>rRNA introns, odd ribosomes, and small enigmatic genomes across a large radiation of phyla.</title>
        <authorList>
            <person name="Brown C.T."/>
            <person name="Hug L.A."/>
            <person name="Thomas B.C."/>
            <person name="Sharon I."/>
            <person name="Castelle C.J."/>
            <person name="Singh A."/>
            <person name="Wilkins M.J."/>
            <person name="Williams K.H."/>
            <person name="Banfield J.F."/>
        </authorList>
    </citation>
    <scope>NUCLEOTIDE SEQUENCE [LARGE SCALE GENOMIC DNA]</scope>
</reference>
<proteinExistence type="predicted"/>
<name>A0A0G1NC66_9BACT</name>
<evidence type="ECO:0000313" key="2">
    <source>
        <dbReference type="EMBL" id="KKT81794.1"/>
    </source>
</evidence>
<feature type="transmembrane region" description="Helical" evidence="1">
    <location>
        <begin position="107"/>
        <end position="127"/>
    </location>
</feature>